<dbReference type="AlphaFoldDB" id="Q9YAH4"/>
<dbReference type="GeneID" id="1446376"/>
<dbReference type="eggNOG" id="arCOG14973">
    <property type="taxonomic scope" value="Archaea"/>
</dbReference>
<name>Q9YAH4_AERPE</name>
<organism evidence="1 2">
    <name type="scientific">Aeropyrum pernix (strain ATCC 700893 / DSM 11879 / JCM 9820 / NBRC 100138 / K1)</name>
    <dbReference type="NCBI Taxonomy" id="272557"/>
    <lineage>
        <taxon>Archaea</taxon>
        <taxon>Thermoproteota</taxon>
        <taxon>Thermoprotei</taxon>
        <taxon>Desulfurococcales</taxon>
        <taxon>Desulfurococcaceae</taxon>
        <taxon>Aeropyrum</taxon>
    </lineage>
</organism>
<dbReference type="EnsemblBacteria" id="BAA80975">
    <property type="protein sequence ID" value="BAA80975"/>
    <property type="gene ID" value="APE_1965.1"/>
</dbReference>
<dbReference type="Proteomes" id="UP000002518">
    <property type="component" value="Chromosome"/>
</dbReference>
<reference evidence="1 2" key="1">
    <citation type="journal article" date="1999" name="DNA Res.">
        <title>Complete genome sequence of an aerobic hyper-thermophilic crenarchaeon, Aeropyrum pernix K1.</title>
        <authorList>
            <person name="Kawarabayasi Y."/>
            <person name="Hino Y."/>
            <person name="Horikawa H."/>
            <person name="Yamazaki S."/>
            <person name="Haikawa Y."/>
            <person name="Jin-no K."/>
            <person name="Takahashi M."/>
            <person name="Sekine M."/>
            <person name="Baba S."/>
            <person name="Ankai A."/>
            <person name="Kosugi H."/>
            <person name="Hosoyama A."/>
            <person name="Fukui S."/>
            <person name="Nagai Y."/>
            <person name="Nishijima K."/>
            <person name="Nakazawa H."/>
            <person name="Takamiya M."/>
            <person name="Masuda S."/>
            <person name="Funahashi T."/>
            <person name="Tanaka T."/>
            <person name="Kudoh Y."/>
            <person name="Yamazaki J."/>
            <person name="Kushida N."/>
            <person name="Oguchi A."/>
            <person name="Aoki K."/>
            <person name="Kubota K."/>
            <person name="Nakamura Y."/>
            <person name="Nomura N."/>
            <person name="Sako Y."/>
            <person name="Kikuchi H."/>
        </authorList>
    </citation>
    <scope>NUCLEOTIDE SEQUENCE [LARGE SCALE GENOMIC DNA]</scope>
    <source>
        <strain evidence="2">ATCC 700893 / DSM 11879 / JCM 9820 / NBRC 100138 / K1</strain>
    </source>
</reference>
<accession>Q9YAH4</accession>
<keyword evidence="2" id="KW-1185">Reference proteome</keyword>
<proteinExistence type="predicted"/>
<evidence type="ECO:0000313" key="1">
    <source>
        <dbReference type="EMBL" id="BAA80975.2"/>
    </source>
</evidence>
<sequence length="120" mass="13250">MVAGITSVEVEALMDVVEDVIIKLERLKRRLGSQYSEQVDKWIFTFAYIREGLKSIAEKLEEGRLISASNEACEVERLVNMRMIGMDENDAIGSSLRGSLAAVRGVVSRLCGNKALDSSI</sequence>
<protein>
    <submittedName>
        <fullName evidence="1">Uncharacterized protein</fullName>
    </submittedName>
</protein>
<dbReference type="EMBL" id="BA000002">
    <property type="protein sequence ID" value="BAA80975.2"/>
    <property type="molecule type" value="Genomic_DNA"/>
</dbReference>
<dbReference type="PIR" id="G72498">
    <property type="entry name" value="G72498"/>
</dbReference>
<dbReference type="KEGG" id="ape:APE_1965.1"/>
<evidence type="ECO:0000313" key="2">
    <source>
        <dbReference type="Proteomes" id="UP000002518"/>
    </source>
</evidence>
<gene>
    <name evidence="1" type="ordered locus">APE_1965.1</name>
</gene>
<dbReference type="RefSeq" id="WP_010866708.1">
    <property type="nucleotide sequence ID" value="NC_000854.2"/>
</dbReference>